<comment type="caution">
    <text evidence="1">The sequence shown here is derived from an EMBL/GenBank/DDBJ whole genome shotgun (WGS) entry which is preliminary data.</text>
</comment>
<reference evidence="1 2" key="1">
    <citation type="submission" date="2023-11" db="EMBL/GenBank/DDBJ databases">
        <authorList>
            <person name="Okamura Y."/>
        </authorList>
    </citation>
    <scope>NUCLEOTIDE SEQUENCE [LARGE SCALE GENOMIC DNA]</scope>
</reference>
<organism evidence="1 2">
    <name type="scientific">Leptosia nina</name>
    <dbReference type="NCBI Taxonomy" id="320188"/>
    <lineage>
        <taxon>Eukaryota</taxon>
        <taxon>Metazoa</taxon>
        <taxon>Ecdysozoa</taxon>
        <taxon>Arthropoda</taxon>
        <taxon>Hexapoda</taxon>
        <taxon>Insecta</taxon>
        <taxon>Pterygota</taxon>
        <taxon>Neoptera</taxon>
        <taxon>Endopterygota</taxon>
        <taxon>Lepidoptera</taxon>
        <taxon>Glossata</taxon>
        <taxon>Ditrysia</taxon>
        <taxon>Papilionoidea</taxon>
        <taxon>Pieridae</taxon>
        <taxon>Pierinae</taxon>
        <taxon>Leptosia</taxon>
    </lineage>
</organism>
<sequence>MWVTPVPNEVGVVLMAALHDGEDIGENPSDVSIDMAGIPGLPSTAFSGFAPEVLSVRKLLACALPPLRLQRYHARLIQSIPKEMFTGRGPAYCKCV</sequence>
<dbReference type="EMBL" id="CAVLEF010000007">
    <property type="protein sequence ID" value="CAK1545459.1"/>
    <property type="molecule type" value="Genomic_DNA"/>
</dbReference>
<keyword evidence="2" id="KW-1185">Reference proteome</keyword>
<dbReference type="AlphaFoldDB" id="A0AAV1J8X9"/>
<dbReference type="Proteomes" id="UP001497472">
    <property type="component" value="Unassembled WGS sequence"/>
</dbReference>
<proteinExistence type="predicted"/>
<evidence type="ECO:0000313" key="1">
    <source>
        <dbReference type="EMBL" id="CAK1545459.1"/>
    </source>
</evidence>
<name>A0AAV1J8X9_9NEOP</name>
<evidence type="ECO:0000313" key="2">
    <source>
        <dbReference type="Proteomes" id="UP001497472"/>
    </source>
</evidence>
<gene>
    <name evidence="1" type="ORF">LNINA_LOCUS5109</name>
</gene>
<protein>
    <submittedName>
        <fullName evidence="1">Uncharacterized protein</fullName>
    </submittedName>
</protein>
<accession>A0AAV1J8X9</accession>